<dbReference type="InterPro" id="IPR009061">
    <property type="entry name" value="DNA-bd_dom_put_sf"/>
</dbReference>
<organism evidence="2 3">
    <name type="scientific">Deferribacter autotrophicus</name>
    <dbReference type="NCBI Taxonomy" id="500465"/>
    <lineage>
        <taxon>Bacteria</taxon>
        <taxon>Pseudomonadati</taxon>
        <taxon>Deferribacterota</taxon>
        <taxon>Deferribacteres</taxon>
        <taxon>Deferribacterales</taxon>
        <taxon>Deferribacteraceae</taxon>
        <taxon>Deferribacter</taxon>
    </lineage>
</organism>
<feature type="domain" description="PTS EIIA type-2" evidence="1">
    <location>
        <begin position="71"/>
        <end position="214"/>
    </location>
</feature>
<dbReference type="PROSITE" id="PS51094">
    <property type="entry name" value="PTS_EIIA_TYPE_2"/>
    <property type="match status" value="1"/>
</dbReference>
<dbReference type="Proteomes" id="UP000322876">
    <property type="component" value="Unassembled WGS sequence"/>
</dbReference>
<reference evidence="2 3" key="1">
    <citation type="submission" date="2019-06" db="EMBL/GenBank/DDBJ databases">
        <title>Genomic insights into carbon and energy metabolism of Deferribacter autotrophicus revealed new metabolic traits in the phylum Deferribacteres.</title>
        <authorList>
            <person name="Slobodkin A.I."/>
            <person name="Slobodkina G.B."/>
            <person name="Allioux M."/>
            <person name="Alain K."/>
            <person name="Jebbar M."/>
            <person name="Shadrin V."/>
            <person name="Kublanov I.V."/>
            <person name="Toshchakov S.V."/>
            <person name="Bonch-Osmolovskaya E.A."/>
        </authorList>
    </citation>
    <scope>NUCLEOTIDE SEQUENCE [LARGE SCALE GENOMIC DNA]</scope>
    <source>
        <strain evidence="2 3">SL50</strain>
    </source>
</reference>
<dbReference type="RefSeq" id="WP_149266559.1">
    <property type="nucleotide sequence ID" value="NZ_VFJB01000005.1"/>
</dbReference>
<dbReference type="InterPro" id="IPR016152">
    <property type="entry name" value="PTrfase/Anion_transptr"/>
</dbReference>
<dbReference type="EMBL" id="VFJB01000005">
    <property type="protein sequence ID" value="KAA0258239.1"/>
    <property type="molecule type" value="Genomic_DNA"/>
</dbReference>
<sequence length="221" mass="25821">MDKTFITVKELADKLGISEKTVYRMVNDNRIPFAIKIGGQWRFNVDKIEKWIESQQQGSDFKINYQISVIEAIMQGSIFYRLHGKNREEILSELLNMLPSIYEIDIQQLKASILYRESIVSSTLNGIAYMMPDFEKPIFFEKTMIIVAFLEKPKDFKALDGTKAEAIFLVLPANRIEQAIIDMKLRRLSMDEDFVAGIKKQFTRQELLDFIRDFENKIFGR</sequence>
<dbReference type="Gene3D" id="1.10.238.160">
    <property type="match status" value="1"/>
</dbReference>
<dbReference type="InterPro" id="IPR002178">
    <property type="entry name" value="PTS_EIIA_type-2_dom"/>
</dbReference>
<protein>
    <submittedName>
        <fullName evidence="2">Helix-turn-helix domain-containing protein</fullName>
    </submittedName>
</protein>
<dbReference type="PANTHER" id="PTHR47738:SF1">
    <property type="entry name" value="NITROGEN REGULATORY PROTEIN"/>
    <property type="match status" value="1"/>
</dbReference>
<evidence type="ECO:0000313" key="3">
    <source>
        <dbReference type="Proteomes" id="UP000322876"/>
    </source>
</evidence>
<evidence type="ECO:0000259" key="1">
    <source>
        <dbReference type="PROSITE" id="PS51094"/>
    </source>
</evidence>
<dbReference type="InterPro" id="IPR041657">
    <property type="entry name" value="HTH_17"/>
</dbReference>
<accession>A0A5A8F4G6</accession>
<dbReference type="Pfam" id="PF00359">
    <property type="entry name" value="PTS_EIIA_2"/>
    <property type="match status" value="1"/>
</dbReference>
<dbReference type="Gene3D" id="3.40.930.10">
    <property type="entry name" value="Mannitol-specific EII, Chain A"/>
    <property type="match status" value="1"/>
</dbReference>
<dbReference type="InterPro" id="IPR051541">
    <property type="entry name" value="PTS_SugarTrans_NitroReg"/>
</dbReference>
<dbReference type="OrthoDB" id="95460at2"/>
<dbReference type="PANTHER" id="PTHR47738">
    <property type="entry name" value="PTS SYSTEM FRUCTOSE-LIKE EIIA COMPONENT-RELATED"/>
    <property type="match status" value="1"/>
</dbReference>
<dbReference type="NCBIfam" id="TIGR01764">
    <property type="entry name" value="excise"/>
    <property type="match status" value="1"/>
</dbReference>
<keyword evidence="3" id="KW-1185">Reference proteome</keyword>
<dbReference type="GO" id="GO:0003677">
    <property type="term" value="F:DNA binding"/>
    <property type="evidence" value="ECO:0007669"/>
    <property type="project" value="InterPro"/>
</dbReference>
<dbReference type="SUPFAM" id="SSF46955">
    <property type="entry name" value="Putative DNA-binding domain"/>
    <property type="match status" value="1"/>
</dbReference>
<dbReference type="SUPFAM" id="SSF55804">
    <property type="entry name" value="Phoshotransferase/anion transport protein"/>
    <property type="match status" value="1"/>
</dbReference>
<dbReference type="AlphaFoldDB" id="A0A5A8F4G6"/>
<gene>
    <name evidence="2" type="ORF">FHQ18_07550</name>
</gene>
<dbReference type="GO" id="GO:0030295">
    <property type="term" value="F:protein kinase activator activity"/>
    <property type="evidence" value="ECO:0007669"/>
    <property type="project" value="TreeGrafter"/>
</dbReference>
<dbReference type="Pfam" id="PF12728">
    <property type="entry name" value="HTH_17"/>
    <property type="match status" value="1"/>
</dbReference>
<comment type="caution">
    <text evidence="2">The sequence shown here is derived from an EMBL/GenBank/DDBJ whole genome shotgun (WGS) entry which is preliminary data.</text>
</comment>
<evidence type="ECO:0000313" key="2">
    <source>
        <dbReference type="EMBL" id="KAA0258239.1"/>
    </source>
</evidence>
<name>A0A5A8F4G6_9BACT</name>
<dbReference type="InterPro" id="IPR010093">
    <property type="entry name" value="SinI_DNA-bd"/>
</dbReference>
<proteinExistence type="predicted"/>